<evidence type="ECO:0000256" key="1">
    <source>
        <dbReference type="ARBA" id="ARBA00022723"/>
    </source>
</evidence>
<keyword evidence="2 4" id="KW-0863">Zinc-finger</keyword>
<evidence type="ECO:0000313" key="7">
    <source>
        <dbReference type="EMBL" id="PSS10454.1"/>
    </source>
</evidence>
<sequence>MAGSSSSRPNMHTSRESWDTACTKDIEETWRTYARVPSLASVIPPGAATILAQSDASLLQVQQDTRLICEMQQDLAKTASRRFAEDGFEREWKIMAPVKRKEVILEGIYRTMSLPDMEDRRRWCPDSTSKYLASQNGDAFLRMLKGLLPTDLYASISVPIDIPHPVVDRFFTLSPADERKPGFKTIIRLYRLSRIYCLTTIVWNTFLAFYGEKETQLAIKPPKADRAADAKFREDPQGLNSTQVRDVMKQHNTQRKAYDHACWKCSKSERMFEPGQKLQACSKCRAINRLVFYCSRQCQLDDWKNGVPVPHKQICGKLMNEDSTVDSALNSDEVEVSWLPKADASYKRSPALLHQISLLRQGDGLDYVFVLPGSTGDDVGARFWPIEEKIQFLIQRNRAFRTGDPGAVSKMFLALCGVAATSSVPVSNELVRNQLENQYGVVLSEPLLSEEGPEPTSEEIMFAMLGLKDQIARSNAASATASA</sequence>
<dbReference type="PROSITE" id="PS50865">
    <property type="entry name" value="ZF_MYND_2"/>
    <property type="match status" value="1"/>
</dbReference>
<evidence type="ECO:0000259" key="6">
    <source>
        <dbReference type="PROSITE" id="PS50865"/>
    </source>
</evidence>
<feature type="compositionally biased region" description="Polar residues" evidence="5">
    <location>
        <begin position="1"/>
        <end position="12"/>
    </location>
</feature>
<dbReference type="GO" id="GO:0008270">
    <property type="term" value="F:zinc ion binding"/>
    <property type="evidence" value="ECO:0007669"/>
    <property type="project" value="UniProtKB-KW"/>
</dbReference>
<evidence type="ECO:0000256" key="5">
    <source>
        <dbReference type="SAM" id="MobiDB-lite"/>
    </source>
</evidence>
<proteinExistence type="predicted"/>
<feature type="domain" description="MYND-type" evidence="6">
    <location>
        <begin position="262"/>
        <end position="315"/>
    </location>
</feature>
<evidence type="ECO:0000256" key="2">
    <source>
        <dbReference type="ARBA" id="ARBA00022771"/>
    </source>
</evidence>
<evidence type="ECO:0000313" key="8">
    <source>
        <dbReference type="Proteomes" id="UP000186601"/>
    </source>
</evidence>
<dbReference type="Proteomes" id="UP000186601">
    <property type="component" value="Unassembled WGS sequence"/>
</dbReference>
<organism evidence="7 8">
    <name type="scientific">Hermanssonia centrifuga</name>
    <dbReference type="NCBI Taxonomy" id="98765"/>
    <lineage>
        <taxon>Eukaryota</taxon>
        <taxon>Fungi</taxon>
        <taxon>Dikarya</taxon>
        <taxon>Basidiomycota</taxon>
        <taxon>Agaricomycotina</taxon>
        <taxon>Agaricomycetes</taxon>
        <taxon>Polyporales</taxon>
        <taxon>Meruliaceae</taxon>
        <taxon>Hermanssonia</taxon>
    </lineage>
</organism>
<comment type="caution">
    <text evidence="7">The sequence shown here is derived from an EMBL/GenBank/DDBJ whole genome shotgun (WGS) entry which is preliminary data.</text>
</comment>
<keyword evidence="8" id="KW-1185">Reference proteome</keyword>
<evidence type="ECO:0000256" key="3">
    <source>
        <dbReference type="ARBA" id="ARBA00022833"/>
    </source>
</evidence>
<evidence type="ECO:0000256" key="4">
    <source>
        <dbReference type="PROSITE-ProRule" id="PRU00134"/>
    </source>
</evidence>
<name>A0A2R6QM36_9APHY</name>
<dbReference type="InterPro" id="IPR002893">
    <property type="entry name" value="Znf_MYND"/>
</dbReference>
<dbReference type="EMBL" id="MLYV02000326">
    <property type="protein sequence ID" value="PSS10454.1"/>
    <property type="molecule type" value="Genomic_DNA"/>
</dbReference>
<dbReference type="Pfam" id="PF01753">
    <property type="entry name" value="zf-MYND"/>
    <property type="match status" value="1"/>
</dbReference>
<dbReference type="OrthoDB" id="2797156at2759"/>
<dbReference type="SUPFAM" id="SSF144232">
    <property type="entry name" value="HIT/MYND zinc finger-like"/>
    <property type="match status" value="1"/>
</dbReference>
<dbReference type="Gene3D" id="6.10.140.2220">
    <property type="match status" value="1"/>
</dbReference>
<keyword evidence="1" id="KW-0479">Metal-binding</keyword>
<feature type="region of interest" description="Disordered" evidence="5">
    <location>
        <begin position="1"/>
        <end position="20"/>
    </location>
</feature>
<dbReference type="AlphaFoldDB" id="A0A2R6QM36"/>
<gene>
    <name evidence="7" type="ORF">PHLCEN_2v3367</name>
</gene>
<reference evidence="7 8" key="1">
    <citation type="submission" date="2018-02" db="EMBL/GenBank/DDBJ databases">
        <title>Genome sequence of the basidiomycete white-rot fungus Phlebia centrifuga.</title>
        <authorList>
            <person name="Granchi Z."/>
            <person name="Peng M."/>
            <person name="de Vries R.P."/>
            <person name="Hilden K."/>
            <person name="Makela M.R."/>
            <person name="Grigoriev I."/>
            <person name="Riley R."/>
        </authorList>
    </citation>
    <scope>NUCLEOTIDE SEQUENCE [LARGE SCALE GENOMIC DNA]</scope>
    <source>
        <strain evidence="7 8">FBCC195</strain>
    </source>
</reference>
<protein>
    <recommendedName>
        <fullName evidence="6">MYND-type domain-containing protein</fullName>
    </recommendedName>
</protein>
<keyword evidence="3" id="KW-0862">Zinc</keyword>
<accession>A0A2R6QM36</accession>